<dbReference type="Gene3D" id="2.20.25.10">
    <property type="match status" value="1"/>
</dbReference>
<name>A0A965LL11_9PROT</name>
<dbReference type="Proteomes" id="UP000740727">
    <property type="component" value="Unassembled WGS sequence"/>
</dbReference>
<evidence type="ECO:0000313" key="2">
    <source>
        <dbReference type="Proteomes" id="UP000740727"/>
    </source>
</evidence>
<protein>
    <submittedName>
        <fullName evidence="1">Trm112 family protein</fullName>
    </submittedName>
</protein>
<comment type="caution">
    <text evidence="1">The sequence shown here is derived from an EMBL/GenBank/DDBJ whole genome shotgun (WGS) entry which is preliminary data.</text>
</comment>
<sequence>MIVNPKILEIIVCPQCRGELALETESLFCKKCVLDYPIRNGIPILLIDSATKRG</sequence>
<dbReference type="AlphaFoldDB" id="A0A965LL11"/>
<evidence type="ECO:0000313" key="1">
    <source>
        <dbReference type="EMBL" id="NBR93746.1"/>
    </source>
</evidence>
<dbReference type="EMBL" id="RFXN01000022">
    <property type="protein sequence ID" value="NBR93746.1"/>
    <property type="molecule type" value="Genomic_DNA"/>
</dbReference>
<dbReference type="SUPFAM" id="SSF158997">
    <property type="entry name" value="Trm112p-like"/>
    <property type="match status" value="1"/>
</dbReference>
<dbReference type="Pfam" id="PF03966">
    <property type="entry name" value="Trm112p"/>
    <property type="match status" value="1"/>
</dbReference>
<reference evidence="1" key="1">
    <citation type="submission" date="2018-10" db="EMBL/GenBank/DDBJ databases">
        <title>Iterative Subtractive Binning of Freshwater Chronoseries Metagenomes Recovers Nearly Complete Genomes from over Four Hundred Novel Species.</title>
        <authorList>
            <person name="Rodriguez-R L.M."/>
            <person name="Tsementzi D."/>
            <person name="Luo C."/>
            <person name="Konstantinidis K.T."/>
        </authorList>
    </citation>
    <scope>NUCLEOTIDE SEQUENCE</scope>
    <source>
        <strain evidence="1">WB5_2A_028</strain>
    </source>
</reference>
<accession>A0A965LL11</accession>
<organism evidence="1 2">
    <name type="scientific">Candidatus Fonsibacter lacus</name>
    <dbReference type="NCBI Taxonomy" id="2576439"/>
    <lineage>
        <taxon>Bacteria</taxon>
        <taxon>Pseudomonadati</taxon>
        <taxon>Pseudomonadota</taxon>
        <taxon>Alphaproteobacteria</taxon>
        <taxon>Candidatus Pelagibacterales</taxon>
        <taxon>Candidatus Pelagibacterales incertae sedis</taxon>
        <taxon>Candidatus Fonsibacter</taxon>
    </lineage>
</organism>
<dbReference type="InterPro" id="IPR005651">
    <property type="entry name" value="Trm112-like"/>
</dbReference>
<proteinExistence type="predicted"/>
<gene>
    <name evidence="1" type="ORF">EBT44_02725</name>
</gene>